<dbReference type="Pfam" id="PF00001">
    <property type="entry name" value="7tm_1"/>
    <property type="match status" value="1"/>
</dbReference>
<dbReference type="Gene3D" id="1.20.1070.10">
    <property type="entry name" value="Rhodopsin 7-helix transmembrane proteins"/>
    <property type="match status" value="1"/>
</dbReference>
<evidence type="ECO:0000256" key="12">
    <source>
        <dbReference type="ARBA" id="ARBA00023170"/>
    </source>
</evidence>
<evidence type="ECO:0000256" key="15">
    <source>
        <dbReference type="ARBA" id="ARBA00023305"/>
    </source>
</evidence>
<keyword evidence="7 16" id="KW-1133">Transmembrane helix</keyword>
<keyword evidence="11" id="KW-1015">Disulfide bond</keyword>
<dbReference type="GeneID" id="106463858"/>
<dbReference type="PRINTS" id="PR00237">
    <property type="entry name" value="GPCRRHODOPSN"/>
</dbReference>
<dbReference type="PROSITE" id="PS00238">
    <property type="entry name" value="OPSIN"/>
    <property type="match status" value="1"/>
</dbReference>
<keyword evidence="3" id="KW-0600">Photoreceptor protein</keyword>
<keyword evidence="6" id="KW-0681">Retinal protein</keyword>
<evidence type="ECO:0000256" key="13">
    <source>
        <dbReference type="ARBA" id="ARBA00023180"/>
    </source>
</evidence>
<evidence type="ECO:0000256" key="10">
    <source>
        <dbReference type="ARBA" id="ARBA00023136"/>
    </source>
</evidence>
<evidence type="ECO:0000313" key="19">
    <source>
        <dbReference type="Proteomes" id="UP000694941"/>
    </source>
</evidence>
<keyword evidence="15" id="KW-0844">Vision</keyword>
<dbReference type="EMBL" id="KM538953">
    <property type="protein sequence ID" value="AIT75833.1"/>
    <property type="molecule type" value="mRNA"/>
</dbReference>
<feature type="transmembrane region" description="Helical" evidence="16">
    <location>
        <begin position="77"/>
        <end position="96"/>
    </location>
</feature>
<evidence type="ECO:0000256" key="9">
    <source>
        <dbReference type="ARBA" id="ARBA00023040"/>
    </source>
</evidence>
<dbReference type="Proteomes" id="UP000694941">
    <property type="component" value="Unplaced"/>
</dbReference>
<dbReference type="InterPro" id="IPR017452">
    <property type="entry name" value="GPCR_Rhodpsn_7TM"/>
</dbReference>
<dbReference type="GO" id="GO:0007602">
    <property type="term" value="P:phototransduction"/>
    <property type="evidence" value="ECO:0007669"/>
    <property type="project" value="UniProtKB-KW"/>
</dbReference>
<keyword evidence="12" id="KW-0675">Receptor</keyword>
<reference evidence="20" key="3">
    <citation type="submission" date="2025-05" db="UniProtKB">
        <authorList>
            <consortium name="RefSeq"/>
        </authorList>
    </citation>
    <scope>IDENTIFICATION</scope>
</reference>
<dbReference type="InterPro" id="IPR027430">
    <property type="entry name" value="Retinal_BS"/>
</dbReference>
<proteinExistence type="evidence at transcript level"/>
<feature type="transmembrane region" description="Helical" evidence="16">
    <location>
        <begin position="43"/>
        <end position="65"/>
    </location>
</feature>
<dbReference type="GO" id="GO:0004930">
    <property type="term" value="F:G protein-coupled receptor activity"/>
    <property type="evidence" value="ECO:0007669"/>
    <property type="project" value="UniProtKB-KW"/>
</dbReference>
<keyword evidence="13" id="KW-0325">Glycoprotein</keyword>
<dbReference type="PANTHER" id="PTHR24240">
    <property type="entry name" value="OPSIN"/>
    <property type="match status" value="1"/>
</dbReference>
<dbReference type="SMART" id="SM01381">
    <property type="entry name" value="7TM_GPCR_Srsx"/>
    <property type="match status" value="1"/>
</dbReference>
<evidence type="ECO:0000256" key="7">
    <source>
        <dbReference type="ARBA" id="ARBA00022989"/>
    </source>
</evidence>
<evidence type="ECO:0000256" key="2">
    <source>
        <dbReference type="ARBA" id="ARBA00010663"/>
    </source>
</evidence>
<reference evidence="18" key="1">
    <citation type="submission" date="2014-09" db="EMBL/GenBank/DDBJ databases">
        <authorList>
            <person name="Bishop-Lilly K.A."/>
            <person name="Broomall S.M."/>
            <person name="Chain P.S."/>
            <person name="Chertkov O."/>
            <person name="Coyne S.R."/>
            <person name="Daligault H.E."/>
            <person name="Davenport K.W."/>
            <person name="Erkkila T."/>
            <person name="Frey K.G."/>
            <person name="Gibbons H.S."/>
            <person name="Gu W."/>
            <person name="Jaissle J."/>
            <person name="Johnson S.L."/>
            <person name="Koroleva G.I."/>
            <person name="Ladner J.T."/>
            <person name="Lo C.-C."/>
            <person name="Minogue T.D."/>
            <person name="Munk C."/>
            <person name="Palacios G.F."/>
            <person name="Redden C.L."/>
            <person name="Rosenzweig C.N."/>
            <person name="Scholz M.B."/>
            <person name="Teshima H."/>
            <person name="Xu Y."/>
        </authorList>
    </citation>
    <scope>NUCLEOTIDE SEQUENCE</scope>
</reference>
<dbReference type="GO" id="GO:0009881">
    <property type="term" value="F:photoreceptor activity"/>
    <property type="evidence" value="ECO:0007669"/>
    <property type="project" value="UniProtKB-KW"/>
</dbReference>
<evidence type="ECO:0000256" key="3">
    <source>
        <dbReference type="ARBA" id="ARBA00022543"/>
    </source>
</evidence>
<dbReference type="RefSeq" id="NP_001301037.1">
    <property type="nucleotide sequence ID" value="NM_001314108.1"/>
</dbReference>
<evidence type="ECO:0000256" key="1">
    <source>
        <dbReference type="ARBA" id="ARBA00004141"/>
    </source>
</evidence>
<dbReference type="SUPFAM" id="SSF81321">
    <property type="entry name" value="Family A G protein-coupled receptor-like"/>
    <property type="match status" value="1"/>
</dbReference>
<dbReference type="InterPro" id="IPR050125">
    <property type="entry name" value="GPCR_opsins"/>
</dbReference>
<dbReference type="KEGG" id="lpol:106463858"/>
<feature type="transmembrane region" description="Helical" evidence="16">
    <location>
        <begin position="257"/>
        <end position="281"/>
    </location>
</feature>
<protein>
    <submittedName>
        <fullName evidence="18">Peropsin 1</fullName>
    </submittedName>
    <submittedName>
        <fullName evidence="20">Visual pigment-like receptor peropsin</fullName>
    </submittedName>
</protein>
<dbReference type="PROSITE" id="PS50262">
    <property type="entry name" value="G_PROTEIN_RECEP_F1_2"/>
    <property type="match status" value="1"/>
</dbReference>
<dbReference type="FunFam" id="1.20.1070.10:FF:000219">
    <property type="entry name" value="Opsin 5-like 2"/>
    <property type="match status" value="1"/>
</dbReference>
<evidence type="ECO:0000256" key="4">
    <source>
        <dbReference type="ARBA" id="ARBA00022606"/>
    </source>
</evidence>
<dbReference type="AlphaFoldDB" id="A0A097J9F3"/>
<keyword evidence="14" id="KW-0807">Transducer</keyword>
<keyword evidence="19" id="KW-1185">Reference proteome</keyword>
<gene>
    <name evidence="20" type="primary">LOC106463858</name>
</gene>
<dbReference type="GO" id="GO:0016020">
    <property type="term" value="C:membrane"/>
    <property type="evidence" value="ECO:0007669"/>
    <property type="project" value="UniProtKB-SubCell"/>
</dbReference>
<feature type="transmembrane region" description="Helical" evidence="16">
    <location>
        <begin position="116"/>
        <end position="136"/>
    </location>
</feature>
<feature type="transmembrane region" description="Helical" evidence="16">
    <location>
        <begin position="156"/>
        <end position="176"/>
    </location>
</feature>
<dbReference type="PRINTS" id="PR01244">
    <property type="entry name" value="PEROPSIN"/>
</dbReference>
<reference evidence="18" key="2">
    <citation type="journal article" date="2015" name="J. Exp. Biol.">
        <title>Opsins in Limulus eyes: characterization of three visible light-sensitive opsins unique to and co-expressed in median eye photoreceptors and a peropsin/RGR that is expressed in all eyes.</title>
        <authorList>
            <person name="Battelle B.A."/>
            <person name="Kempler K.E."/>
            <person name="Saraf S.R."/>
            <person name="Marten C.E."/>
            <person name="Dugger D.R.Jr."/>
            <person name="Speiser D.I."/>
            <person name="Oakley T.H."/>
        </authorList>
    </citation>
    <scope>NUCLEOTIDE SEQUENCE</scope>
</reference>
<dbReference type="InterPro" id="IPR000276">
    <property type="entry name" value="GPCR_Rhodpsn"/>
</dbReference>
<keyword evidence="4" id="KW-0716">Sensory transduction</keyword>
<feature type="transmembrane region" description="Helical" evidence="16">
    <location>
        <begin position="205"/>
        <end position="225"/>
    </location>
</feature>
<evidence type="ECO:0000313" key="18">
    <source>
        <dbReference type="EMBL" id="AIT75833.1"/>
    </source>
</evidence>
<keyword evidence="8" id="KW-0157">Chromophore</keyword>
<evidence type="ECO:0000256" key="16">
    <source>
        <dbReference type="SAM" id="Phobius"/>
    </source>
</evidence>
<evidence type="ECO:0000256" key="14">
    <source>
        <dbReference type="ARBA" id="ARBA00023224"/>
    </source>
</evidence>
<accession>A0A097J9F3</accession>
<feature type="transmembrane region" description="Helical" evidence="16">
    <location>
        <begin position="293"/>
        <end position="312"/>
    </location>
</feature>
<evidence type="ECO:0000256" key="5">
    <source>
        <dbReference type="ARBA" id="ARBA00022692"/>
    </source>
</evidence>
<dbReference type="OrthoDB" id="6630583at2759"/>
<keyword evidence="5 16" id="KW-0812">Transmembrane</keyword>
<comment type="similarity">
    <text evidence="2">Belongs to the G-protein coupled receptor 1 family.</text>
</comment>
<evidence type="ECO:0000256" key="6">
    <source>
        <dbReference type="ARBA" id="ARBA00022925"/>
    </source>
</evidence>
<evidence type="ECO:0000256" key="8">
    <source>
        <dbReference type="ARBA" id="ARBA00022991"/>
    </source>
</evidence>
<organism evidence="18">
    <name type="scientific">Limulus polyphemus</name>
    <name type="common">Atlantic horseshoe crab</name>
    <dbReference type="NCBI Taxonomy" id="6850"/>
    <lineage>
        <taxon>Eukaryota</taxon>
        <taxon>Metazoa</taxon>
        <taxon>Ecdysozoa</taxon>
        <taxon>Arthropoda</taxon>
        <taxon>Chelicerata</taxon>
        <taxon>Merostomata</taxon>
        <taxon>Xiphosura</taxon>
        <taxon>Limulidae</taxon>
        <taxon>Limulus</taxon>
    </lineage>
</organism>
<dbReference type="GO" id="GO:0007601">
    <property type="term" value="P:visual perception"/>
    <property type="evidence" value="ECO:0007669"/>
    <property type="project" value="UniProtKB-KW"/>
</dbReference>
<evidence type="ECO:0000313" key="20">
    <source>
        <dbReference type="RefSeq" id="NP_001301037.1"/>
    </source>
</evidence>
<dbReference type="InterPro" id="IPR002962">
    <property type="entry name" value="Peropsin"/>
</dbReference>
<feature type="domain" description="G-protein coupled receptors family 1 profile" evidence="17">
    <location>
        <begin position="57"/>
        <end position="310"/>
    </location>
</feature>
<evidence type="ECO:0000256" key="11">
    <source>
        <dbReference type="ARBA" id="ARBA00023157"/>
    </source>
</evidence>
<keyword evidence="9" id="KW-0297">G-protein coupled receptor</keyword>
<evidence type="ECO:0000259" key="17">
    <source>
        <dbReference type="PROSITE" id="PS50262"/>
    </source>
</evidence>
<sequence length="352" mass="39287">MASSTELGSVDLNMSLGETPEFQADKDTYLVDSTFPTSTHKAVGIYLVIVGILGTFGNGIIITMFIRFRTLLTPTNLLLITLAVSDLGIILFGFPFSASSSFANRWLFNEGGCQWYAFMGFLFGSAHIGVLALLGLDRYLITCRIDFRRKLTYKRYCQMICAVWVYAIFWSVMPLIGWGRYGPEPSITTCTIDWRHNDGSYKSFIIVYFVLGFLVPFLLIAICYFNIARQLSVKPVAPSLRSAICDQWANERNVTMMCLVIVITFVVSWSPYAIVCLWTVFKPPSTVPSVLTLIPPLFAKASTVFNPIIYYLTNPRLRMGIIATITCSGELPGEMIPVSSNPEATPETHESI</sequence>
<keyword evidence="10 16" id="KW-0472">Membrane</keyword>
<name>A0A097J9F3_LIMPO</name>
<comment type="subcellular location">
    <subcellularLocation>
        <location evidence="1">Membrane</location>
        <topology evidence="1">Multi-pass membrane protein</topology>
    </subcellularLocation>
</comment>